<dbReference type="EMBL" id="PEZD01000007">
    <property type="protein sequence ID" value="PIS17504.1"/>
    <property type="molecule type" value="Genomic_DNA"/>
</dbReference>
<keyword evidence="6" id="KW-1133">Transmembrane helix</keyword>
<evidence type="ECO:0000313" key="9">
    <source>
        <dbReference type="Proteomes" id="UP000229675"/>
    </source>
</evidence>
<feature type="active site" evidence="5">
    <location>
        <position position="90"/>
    </location>
</feature>
<keyword evidence="6" id="KW-0472">Membrane</keyword>
<dbReference type="Pfam" id="PF10502">
    <property type="entry name" value="Peptidase_S26"/>
    <property type="match status" value="1"/>
</dbReference>
<dbReference type="InterPro" id="IPR019758">
    <property type="entry name" value="Pept_S26A_signal_pept_1_CS"/>
</dbReference>
<evidence type="ECO:0000256" key="4">
    <source>
        <dbReference type="ARBA" id="ARBA00022801"/>
    </source>
</evidence>
<keyword evidence="6" id="KW-0812">Transmembrane</keyword>
<organism evidence="8 9">
    <name type="scientific">Candidatus Nealsonbacteria bacterium CG09_land_8_20_14_0_10_42_14</name>
    <dbReference type="NCBI Taxonomy" id="1974707"/>
    <lineage>
        <taxon>Bacteria</taxon>
        <taxon>Candidatus Nealsoniibacteriota</taxon>
    </lineage>
</organism>
<dbReference type="InterPro" id="IPR036286">
    <property type="entry name" value="LexA/Signal_pep-like_sf"/>
</dbReference>
<name>A0A2H0WXV7_9BACT</name>
<dbReference type="EC" id="3.4.21.89" evidence="3 6"/>
<feature type="active site" evidence="5">
    <location>
        <position position="47"/>
    </location>
</feature>
<accession>A0A2H0WXV7</accession>
<dbReference type="PANTHER" id="PTHR43390:SF1">
    <property type="entry name" value="CHLOROPLAST PROCESSING PEPTIDASE"/>
    <property type="match status" value="1"/>
</dbReference>
<protein>
    <recommendedName>
        <fullName evidence="3 6">Signal peptidase I</fullName>
        <ecNumber evidence="3 6">3.4.21.89</ecNumber>
    </recommendedName>
</protein>
<comment type="subcellular location">
    <subcellularLocation>
        <location evidence="6">Membrane</location>
        <topology evidence="6">Single-pass type II membrane protein</topology>
    </subcellularLocation>
</comment>
<evidence type="ECO:0000313" key="8">
    <source>
        <dbReference type="EMBL" id="PIS17504.1"/>
    </source>
</evidence>
<dbReference type="PROSITE" id="PS00760">
    <property type="entry name" value="SPASE_I_2"/>
    <property type="match status" value="1"/>
</dbReference>
<evidence type="ECO:0000256" key="1">
    <source>
        <dbReference type="ARBA" id="ARBA00000677"/>
    </source>
</evidence>
<dbReference type="PANTHER" id="PTHR43390">
    <property type="entry name" value="SIGNAL PEPTIDASE I"/>
    <property type="match status" value="1"/>
</dbReference>
<dbReference type="Gene3D" id="2.10.109.10">
    <property type="entry name" value="Umud Fragment, subunit A"/>
    <property type="match status" value="1"/>
</dbReference>
<dbReference type="CDD" id="cd06530">
    <property type="entry name" value="S26_SPase_I"/>
    <property type="match status" value="1"/>
</dbReference>
<comment type="catalytic activity">
    <reaction evidence="1 6">
        <text>Cleavage of hydrophobic, N-terminal signal or leader sequences from secreted and periplasmic proteins.</text>
        <dbReference type="EC" id="3.4.21.89"/>
    </reaction>
</comment>
<dbReference type="InterPro" id="IPR019757">
    <property type="entry name" value="Pept_S26A_signal_pept_1_Lys-AS"/>
</dbReference>
<evidence type="ECO:0000256" key="6">
    <source>
        <dbReference type="RuleBase" id="RU362042"/>
    </source>
</evidence>
<dbReference type="PRINTS" id="PR00727">
    <property type="entry name" value="LEADERPTASE"/>
</dbReference>
<dbReference type="Proteomes" id="UP000229675">
    <property type="component" value="Unassembled WGS sequence"/>
</dbReference>
<dbReference type="PROSITE" id="PS00761">
    <property type="entry name" value="SPASE_I_3"/>
    <property type="match status" value="1"/>
</dbReference>
<evidence type="ECO:0000259" key="7">
    <source>
        <dbReference type="Pfam" id="PF10502"/>
    </source>
</evidence>
<dbReference type="GO" id="GO:0006465">
    <property type="term" value="P:signal peptide processing"/>
    <property type="evidence" value="ECO:0007669"/>
    <property type="project" value="InterPro"/>
</dbReference>
<dbReference type="InterPro" id="IPR000223">
    <property type="entry name" value="Pept_S26A_signal_pept_1"/>
</dbReference>
<comment type="caution">
    <text evidence="8">The sequence shown here is derived from an EMBL/GenBank/DDBJ whole genome shotgun (WGS) entry which is preliminary data.</text>
</comment>
<keyword evidence="6" id="KW-0645">Protease</keyword>
<sequence>MNLLIHRCMKHFFLFVWEVAKIVIIAMLIVVPIRYFVFQPFFVKGQSMEPNFQHGDYLIVDELSYQFRTPQRGEVIVFKSPQDPSQRYIKRIVGLPGETIEIQDGRVTIFQADGTTQFLDESYYLPDSLLTLGKVQVTLDRDEYFVMGDNRLLSFDSRSWGALDEGNIIGRVFFRAWPFAALAKVELPTY</sequence>
<dbReference type="InterPro" id="IPR019533">
    <property type="entry name" value="Peptidase_S26"/>
</dbReference>
<feature type="transmembrane region" description="Helical" evidence="6">
    <location>
        <begin position="12"/>
        <end position="37"/>
    </location>
</feature>
<keyword evidence="4 6" id="KW-0378">Hydrolase</keyword>
<dbReference type="GO" id="GO:0004252">
    <property type="term" value="F:serine-type endopeptidase activity"/>
    <property type="evidence" value="ECO:0007669"/>
    <property type="project" value="InterPro"/>
</dbReference>
<evidence type="ECO:0000256" key="2">
    <source>
        <dbReference type="ARBA" id="ARBA00009370"/>
    </source>
</evidence>
<evidence type="ECO:0000256" key="3">
    <source>
        <dbReference type="ARBA" id="ARBA00013208"/>
    </source>
</evidence>
<dbReference type="NCBIfam" id="TIGR02227">
    <property type="entry name" value="sigpep_I_bact"/>
    <property type="match status" value="1"/>
</dbReference>
<proteinExistence type="inferred from homology"/>
<comment type="similarity">
    <text evidence="2 6">Belongs to the peptidase S26 family.</text>
</comment>
<feature type="domain" description="Peptidase S26" evidence="7">
    <location>
        <begin position="17"/>
        <end position="177"/>
    </location>
</feature>
<gene>
    <name evidence="8" type="primary">lepB</name>
    <name evidence="8" type="ORF">COT59_00275</name>
</gene>
<dbReference type="SUPFAM" id="SSF51306">
    <property type="entry name" value="LexA/Signal peptidase"/>
    <property type="match status" value="1"/>
</dbReference>
<reference evidence="9" key="1">
    <citation type="submission" date="2017-09" db="EMBL/GenBank/DDBJ databases">
        <title>Depth-based differentiation of microbial function through sediment-hosted aquifers and enrichment of novel symbionts in the deep terrestrial subsurface.</title>
        <authorList>
            <person name="Probst A.J."/>
            <person name="Ladd B."/>
            <person name="Jarett J.K."/>
            <person name="Geller-Mcgrath D.E."/>
            <person name="Sieber C.M.K."/>
            <person name="Emerson J.B."/>
            <person name="Anantharaman K."/>
            <person name="Thomas B.C."/>
            <person name="Malmstrom R."/>
            <person name="Stieglmeier M."/>
            <person name="Klingl A."/>
            <person name="Woyke T."/>
            <person name="Ryan C.M."/>
            <person name="Banfield J.F."/>
        </authorList>
    </citation>
    <scope>NUCLEOTIDE SEQUENCE [LARGE SCALE GENOMIC DNA]</scope>
</reference>
<dbReference type="GO" id="GO:0009003">
    <property type="term" value="F:signal peptidase activity"/>
    <property type="evidence" value="ECO:0007669"/>
    <property type="project" value="UniProtKB-EC"/>
</dbReference>
<evidence type="ECO:0000256" key="5">
    <source>
        <dbReference type="PIRSR" id="PIRSR600223-1"/>
    </source>
</evidence>
<dbReference type="GO" id="GO:0016020">
    <property type="term" value="C:membrane"/>
    <property type="evidence" value="ECO:0007669"/>
    <property type="project" value="UniProtKB-SubCell"/>
</dbReference>
<dbReference type="AlphaFoldDB" id="A0A2H0WXV7"/>